<accession>A0ABU1ED75</accession>
<protein>
    <submittedName>
        <fullName evidence="1">Uncharacterized protein</fullName>
    </submittedName>
</protein>
<evidence type="ECO:0000313" key="2">
    <source>
        <dbReference type="Proteomes" id="UP001256646"/>
    </source>
</evidence>
<dbReference type="Proteomes" id="UP001256646">
    <property type="component" value="Unassembled WGS sequence"/>
</dbReference>
<reference evidence="1 2" key="1">
    <citation type="submission" date="2023-09" db="EMBL/GenBank/DDBJ databases">
        <authorList>
            <person name="Zhai L."/>
        </authorList>
    </citation>
    <scope>NUCLEOTIDE SEQUENCE [LARGE SCALE GENOMIC DNA]</scope>
    <source>
        <strain evidence="1 2">5 N-1</strain>
    </source>
</reference>
<sequence>MKFSKIIILTMVFMLIFLDNVNATVIGPTSASYKEGVYTINHVNEYTMTAKLITPNSITSLAIVDAHGNQKIFRKFNKAYIPTSEILLEESDYIVIIGSGEVSLNFSK</sequence>
<organism evidence="1 2">
    <name type="scientific">Clostridium aquiflavi</name>
    <dbReference type="NCBI Taxonomy" id="3073603"/>
    <lineage>
        <taxon>Bacteria</taxon>
        <taxon>Bacillati</taxon>
        <taxon>Bacillota</taxon>
        <taxon>Clostridia</taxon>
        <taxon>Eubacteriales</taxon>
        <taxon>Clostridiaceae</taxon>
        <taxon>Clostridium</taxon>
    </lineage>
</organism>
<gene>
    <name evidence="1" type="ORF">RGC78_02520</name>
</gene>
<name>A0ABU1ED75_9CLOT</name>
<dbReference type="EMBL" id="JAVJAN010000005">
    <property type="protein sequence ID" value="MDR5586335.1"/>
    <property type="molecule type" value="Genomic_DNA"/>
</dbReference>
<comment type="caution">
    <text evidence="1">The sequence shown here is derived from an EMBL/GenBank/DDBJ whole genome shotgun (WGS) entry which is preliminary data.</text>
</comment>
<keyword evidence="2" id="KW-1185">Reference proteome</keyword>
<dbReference type="RefSeq" id="WP_252215455.1">
    <property type="nucleotide sequence ID" value="NZ_JAVJAN010000005.1"/>
</dbReference>
<evidence type="ECO:0000313" key="1">
    <source>
        <dbReference type="EMBL" id="MDR5586335.1"/>
    </source>
</evidence>
<proteinExistence type="predicted"/>